<proteinExistence type="predicted"/>
<evidence type="ECO:0000313" key="3">
    <source>
        <dbReference type="Proteomes" id="UP000001555"/>
    </source>
</evidence>
<keyword evidence="3" id="KW-1185">Reference proteome</keyword>
<dbReference type="EMBL" id="ABJB010172028">
    <property type="status" value="NOT_ANNOTATED_CDS"/>
    <property type="molecule type" value="Genomic_DNA"/>
</dbReference>
<dbReference type="EnsemblMetazoa" id="ISCW012476-RA">
    <property type="protein sequence ID" value="ISCW012476-PA"/>
    <property type="gene ID" value="ISCW012476"/>
</dbReference>
<dbReference type="PaxDb" id="6945-B7QBM9"/>
<dbReference type="VEuPathDB" id="VectorBase:ISCW012476"/>
<sequence length="56" mass="6712">MSRPCEIYSFTDLICRCLSGQLRCCLCVRARYLNFSARWRFRWQRGCVVDLKARCT</sequence>
<gene>
    <name evidence="1" type="ORF">IscW_ISCW012476</name>
</gene>
<organism>
    <name type="scientific">Ixodes scapularis</name>
    <name type="common">Black-legged tick</name>
    <name type="synonym">Deer tick</name>
    <dbReference type="NCBI Taxonomy" id="6945"/>
    <lineage>
        <taxon>Eukaryota</taxon>
        <taxon>Metazoa</taxon>
        <taxon>Ecdysozoa</taxon>
        <taxon>Arthropoda</taxon>
        <taxon>Chelicerata</taxon>
        <taxon>Arachnida</taxon>
        <taxon>Acari</taxon>
        <taxon>Parasitiformes</taxon>
        <taxon>Ixodida</taxon>
        <taxon>Ixodoidea</taxon>
        <taxon>Ixodidae</taxon>
        <taxon>Ixodinae</taxon>
        <taxon>Ixodes</taxon>
    </lineage>
</organism>
<accession>B7QBM9</accession>
<protein>
    <submittedName>
        <fullName evidence="1 2">Uncharacterized protein</fullName>
    </submittedName>
</protein>
<reference evidence="2" key="2">
    <citation type="submission" date="2020-05" db="UniProtKB">
        <authorList>
            <consortium name="EnsemblMetazoa"/>
        </authorList>
    </citation>
    <scope>IDENTIFICATION</scope>
    <source>
        <strain evidence="2">wikel</strain>
    </source>
</reference>
<dbReference type="EMBL" id="DS902298">
    <property type="protein sequence ID" value="EEC16251.1"/>
    <property type="molecule type" value="Genomic_DNA"/>
</dbReference>
<name>B7QBM9_IXOSC</name>
<dbReference type="HOGENOM" id="CLU_3016549_0_0_1"/>
<evidence type="ECO:0000313" key="1">
    <source>
        <dbReference type="EMBL" id="EEC16251.1"/>
    </source>
</evidence>
<evidence type="ECO:0000313" key="2">
    <source>
        <dbReference type="EnsemblMetazoa" id="ISCW012476-PA"/>
    </source>
</evidence>
<reference evidence="1 3" key="1">
    <citation type="submission" date="2008-03" db="EMBL/GenBank/DDBJ databases">
        <title>Annotation of Ixodes scapularis.</title>
        <authorList>
            <consortium name="Ixodes scapularis Genome Project Consortium"/>
            <person name="Caler E."/>
            <person name="Hannick L.I."/>
            <person name="Bidwell S."/>
            <person name="Joardar V."/>
            <person name="Thiagarajan M."/>
            <person name="Amedeo P."/>
            <person name="Galinsky K.J."/>
            <person name="Schobel S."/>
            <person name="Inman J."/>
            <person name="Hostetler J."/>
            <person name="Miller J."/>
            <person name="Hammond M."/>
            <person name="Megy K."/>
            <person name="Lawson D."/>
            <person name="Kodira C."/>
            <person name="Sutton G."/>
            <person name="Meyer J."/>
            <person name="Hill C.A."/>
            <person name="Birren B."/>
            <person name="Nene V."/>
            <person name="Collins F."/>
            <person name="Alarcon-Chaidez F."/>
            <person name="Wikel S."/>
            <person name="Strausberg R."/>
        </authorList>
    </citation>
    <scope>NUCLEOTIDE SEQUENCE [LARGE SCALE GENOMIC DNA]</scope>
    <source>
        <strain evidence="3">Wikel</strain>
        <strain evidence="1">Wikel colony</strain>
    </source>
</reference>
<dbReference type="InParanoid" id="B7QBM9"/>
<dbReference type="Proteomes" id="UP000001555">
    <property type="component" value="Unassembled WGS sequence"/>
</dbReference>
<dbReference type="VEuPathDB" id="VectorBase:ISCI012476"/>
<dbReference type="AlphaFoldDB" id="B7QBM9"/>